<evidence type="ECO:0000256" key="1">
    <source>
        <dbReference type="SAM" id="MobiDB-lite"/>
    </source>
</evidence>
<organism evidence="2 3">
    <name type="scientific">Obba rivulosa</name>
    <dbReference type="NCBI Taxonomy" id="1052685"/>
    <lineage>
        <taxon>Eukaryota</taxon>
        <taxon>Fungi</taxon>
        <taxon>Dikarya</taxon>
        <taxon>Basidiomycota</taxon>
        <taxon>Agaricomycotina</taxon>
        <taxon>Agaricomycetes</taxon>
        <taxon>Polyporales</taxon>
        <taxon>Gelatoporiaceae</taxon>
        <taxon>Obba</taxon>
    </lineage>
</organism>
<dbReference type="Proteomes" id="UP000250043">
    <property type="component" value="Unassembled WGS sequence"/>
</dbReference>
<keyword evidence="3" id="KW-1185">Reference proteome</keyword>
<accession>A0A8E2DNK9</accession>
<sequence length="127" mass="14170">MLERQPYTLRLPSYRSSYLNRYHPYPRSKRPHDRWLNELLPVDQPVDQPAATYSPPPASLSATESGHDSDVSTLDLGDPAAGHGPREVLRDASQWMCELALAWAIAVQRACLKLTAARTRSTAEKSA</sequence>
<gene>
    <name evidence="2" type="ORF">OBBRIDRAFT_826077</name>
</gene>
<feature type="region of interest" description="Disordered" evidence="1">
    <location>
        <begin position="21"/>
        <end position="85"/>
    </location>
</feature>
<protein>
    <submittedName>
        <fullName evidence="2">Uncharacterized protein</fullName>
    </submittedName>
</protein>
<name>A0A8E2DNK9_9APHY</name>
<reference evidence="2 3" key="1">
    <citation type="submission" date="2016-07" db="EMBL/GenBank/DDBJ databases">
        <title>Draft genome of the white-rot fungus Obba rivulosa 3A-2.</title>
        <authorList>
            <consortium name="DOE Joint Genome Institute"/>
            <person name="Miettinen O."/>
            <person name="Riley R."/>
            <person name="Acob R."/>
            <person name="Barry K."/>
            <person name="Cullen D."/>
            <person name="De Vries R."/>
            <person name="Hainaut M."/>
            <person name="Hatakka A."/>
            <person name="Henrissat B."/>
            <person name="Hilden K."/>
            <person name="Kuo R."/>
            <person name="Labutti K."/>
            <person name="Lipzen A."/>
            <person name="Makela M.R."/>
            <person name="Sandor L."/>
            <person name="Spatafora J.W."/>
            <person name="Grigoriev I.V."/>
            <person name="Hibbett D.S."/>
        </authorList>
    </citation>
    <scope>NUCLEOTIDE SEQUENCE [LARGE SCALE GENOMIC DNA]</scope>
    <source>
        <strain evidence="2 3">3A-2</strain>
    </source>
</reference>
<proteinExistence type="predicted"/>
<dbReference type="EMBL" id="KV722409">
    <property type="protein sequence ID" value="OCH90208.1"/>
    <property type="molecule type" value="Genomic_DNA"/>
</dbReference>
<dbReference type="AlphaFoldDB" id="A0A8E2DNK9"/>
<evidence type="ECO:0000313" key="2">
    <source>
        <dbReference type="EMBL" id="OCH90208.1"/>
    </source>
</evidence>
<dbReference type="OrthoDB" id="2755117at2759"/>
<evidence type="ECO:0000313" key="3">
    <source>
        <dbReference type="Proteomes" id="UP000250043"/>
    </source>
</evidence>